<comment type="caution">
    <text evidence="1">The sequence shown here is derived from an EMBL/GenBank/DDBJ whole genome shotgun (WGS) entry which is preliminary data.</text>
</comment>
<evidence type="ECO:0000313" key="1">
    <source>
        <dbReference type="EMBL" id="KAH6622542.1"/>
    </source>
</evidence>
<gene>
    <name evidence="1" type="ORF">F5144DRAFT_332992</name>
</gene>
<accession>A0ACB7NWA9</accession>
<dbReference type="Proteomes" id="UP000724584">
    <property type="component" value="Unassembled WGS sequence"/>
</dbReference>
<sequence>MAKRRRNRAARQQSSRKNDVQQPEIENKQPSRVPRHELHHILRSQLEWRHRETIVRYSVRFQGPPRVSLDNISSMRMCGIESCCNKSMPIYILLNNWNVISHQHLDLLFVVLHNYLYNIWYASGACVVVPPSSPPLCPPVSLALTKPAKHPTHHRGSLRIRHRFRPYRSEIDWGQFIAQVIAIPFPPASLATESPDEVAHFAATLSRAICAHTEATQHKIGDRFHGATPLNEMLELAKEIGIYDWEMVHEQRYLVLQPLFRAVAVVLWGGGAYTVSALSSPISEMRVLLVLTGVEEGLSAPITLDSITDEIIAHHQTDDSVKVVETSLDTAVHFVMKLEERELAAFGPRPDLSEPYWGTRRTSLMSEEALSLLAQEHGWQGTDVPTGPSSSWVDTEIHREWTGEGARFDYVGARSWEEICRKRASGVERGENSYT</sequence>
<protein>
    <submittedName>
        <fullName evidence="1">Uncharacterized protein</fullName>
    </submittedName>
</protein>
<name>A0ACB7NWA9_9PEZI</name>
<proteinExistence type="predicted"/>
<dbReference type="EMBL" id="JAGIZQ010000006">
    <property type="protein sequence ID" value="KAH6622542.1"/>
    <property type="molecule type" value="Genomic_DNA"/>
</dbReference>
<reference evidence="1 2" key="1">
    <citation type="journal article" date="2021" name="Nat. Commun.">
        <title>Genetic determinants of endophytism in the Arabidopsis root mycobiome.</title>
        <authorList>
            <person name="Mesny F."/>
            <person name="Miyauchi S."/>
            <person name="Thiergart T."/>
            <person name="Pickel B."/>
            <person name="Atanasova L."/>
            <person name="Karlsson M."/>
            <person name="Huettel B."/>
            <person name="Barry K.W."/>
            <person name="Haridas S."/>
            <person name="Chen C."/>
            <person name="Bauer D."/>
            <person name="Andreopoulos W."/>
            <person name="Pangilinan J."/>
            <person name="LaButti K."/>
            <person name="Riley R."/>
            <person name="Lipzen A."/>
            <person name="Clum A."/>
            <person name="Drula E."/>
            <person name="Henrissat B."/>
            <person name="Kohler A."/>
            <person name="Grigoriev I.V."/>
            <person name="Martin F.M."/>
            <person name="Hacquard S."/>
        </authorList>
    </citation>
    <scope>NUCLEOTIDE SEQUENCE [LARGE SCALE GENOMIC DNA]</scope>
    <source>
        <strain evidence="1 2">MPI-SDFR-AT-0079</strain>
    </source>
</reference>
<organism evidence="1 2">
    <name type="scientific">Chaetomium tenue</name>
    <dbReference type="NCBI Taxonomy" id="1854479"/>
    <lineage>
        <taxon>Eukaryota</taxon>
        <taxon>Fungi</taxon>
        <taxon>Dikarya</taxon>
        <taxon>Ascomycota</taxon>
        <taxon>Pezizomycotina</taxon>
        <taxon>Sordariomycetes</taxon>
        <taxon>Sordariomycetidae</taxon>
        <taxon>Sordariales</taxon>
        <taxon>Chaetomiaceae</taxon>
        <taxon>Chaetomium</taxon>
    </lineage>
</organism>
<evidence type="ECO:0000313" key="2">
    <source>
        <dbReference type="Proteomes" id="UP000724584"/>
    </source>
</evidence>
<keyword evidence="2" id="KW-1185">Reference proteome</keyword>